<evidence type="ECO:0000256" key="1">
    <source>
        <dbReference type="ARBA" id="ARBA00007447"/>
    </source>
</evidence>
<dbReference type="GO" id="GO:0006508">
    <property type="term" value="P:proteolysis"/>
    <property type="evidence" value="ECO:0007669"/>
    <property type="project" value="UniProtKB-KW"/>
</dbReference>
<gene>
    <name evidence="8" type="ORF">CCAM_LOCUS7228</name>
</gene>
<comment type="similarity">
    <text evidence="1">Belongs to the peptidase A1 family.</text>
</comment>
<dbReference type="InterPro" id="IPR032861">
    <property type="entry name" value="TAXi_N"/>
</dbReference>
<organism evidence="8 9">
    <name type="scientific">Cuscuta campestris</name>
    <dbReference type="NCBI Taxonomy" id="132261"/>
    <lineage>
        <taxon>Eukaryota</taxon>
        <taxon>Viridiplantae</taxon>
        <taxon>Streptophyta</taxon>
        <taxon>Embryophyta</taxon>
        <taxon>Tracheophyta</taxon>
        <taxon>Spermatophyta</taxon>
        <taxon>Magnoliopsida</taxon>
        <taxon>eudicotyledons</taxon>
        <taxon>Gunneridae</taxon>
        <taxon>Pentapetalae</taxon>
        <taxon>asterids</taxon>
        <taxon>lamiids</taxon>
        <taxon>Solanales</taxon>
        <taxon>Convolvulaceae</taxon>
        <taxon>Cuscuteae</taxon>
        <taxon>Cuscuta</taxon>
        <taxon>Cuscuta subgen. Grammica</taxon>
        <taxon>Cuscuta sect. Cleistogrammica</taxon>
    </lineage>
</organism>
<dbReference type="InterPro" id="IPR033121">
    <property type="entry name" value="PEPTIDASE_A1"/>
</dbReference>
<proteinExistence type="inferred from homology"/>
<evidence type="ECO:0000313" key="8">
    <source>
        <dbReference type="EMBL" id="VFQ65452.1"/>
    </source>
</evidence>
<evidence type="ECO:0000256" key="4">
    <source>
        <dbReference type="ARBA" id="ARBA00022801"/>
    </source>
</evidence>
<evidence type="ECO:0000256" key="6">
    <source>
        <dbReference type="SAM" id="SignalP"/>
    </source>
</evidence>
<sequence length="452" mass="49114">MAGLLLFLALTLQLCAHQSHGFTADLTHRDSPASPFYDPSKSRFQSLADAARRSHSRAAYLSSKHNSLTAAAAANNEFFATNLTPAVGEYTVKISVGTPPVETSVLIDTGSDLTWTQCLPCTNCFPQNTPLFDPTRSSSYKPSLCNSTFCAYNRGLYCDDDHNNTSSSRSLCRFLVEYLGKTYTEGNVATDTISLGGVSFPDFNFGCAHNSSDTGFQGAISGIMGLSLSPVSIITQLPTQVAGKFAHCFSSSPNISSRIAFGPDAVITDPNGVVSTPLDSSLAARIIGNFGYWLTLETLSVGNKRLLLEKPLHTYWFGNATIVAATGTYYTYLPFELYGAFEKEMRKAIGAPMTKNEYGQLCYNESGVEVGRRPRIVAHFAGNADVELSPKGVYEEWGNGVVCVTLVSETDDINMPIFGVKSQMDHVLYYDLVDDNQRTLSFKASHDQCATF</sequence>
<feature type="chain" id="PRO_5019865005" description="Peptidase A1 domain-containing protein" evidence="6">
    <location>
        <begin position="22"/>
        <end position="452"/>
    </location>
</feature>
<evidence type="ECO:0000259" key="7">
    <source>
        <dbReference type="PROSITE" id="PS51767"/>
    </source>
</evidence>
<feature type="domain" description="Peptidase A1" evidence="7">
    <location>
        <begin position="90"/>
        <end position="441"/>
    </location>
</feature>
<dbReference type="SUPFAM" id="SSF50630">
    <property type="entry name" value="Acid proteases"/>
    <property type="match status" value="1"/>
</dbReference>
<evidence type="ECO:0000313" key="9">
    <source>
        <dbReference type="Proteomes" id="UP000595140"/>
    </source>
</evidence>
<dbReference type="AlphaFoldDB" id="A0A484KTT9"/>
<evidence type="ECO:0000256" key="5">
    <source>
        <dbReference type="ARBA" id="ARBA00023180"/>
    </source>
</evidence>
<feature type="signal peptide" evidence="6">
    <location>
        <begin position="1"/>
        <end position="21"/>
    </location>
</feature>
<dbReference type="GO" id="GO:0004190">
    <property type="term" value="F:aspartic-type endopeptidase activity"/>
    <property type="evidence" value="ECO:0007669"/>
    <property type="project" value="UniProtKB-KW"/>
</dbReference>
<dbReference type="PANTHER" id="PTHR47967:SF128">
    <property type="entry name" value="ASPARTIC PROTEINASE CDR1-LIKE"/>
    <property type="match status" value="1"/>
</dbReference>
<keyword evidence="2" id="KW-0645">Protease</keyword>
<dbReference type="Pfam" id="PF14541">
    <property type="entry name" value="TAXi_C"/>
    <property type="match status" value="1"/>
</dbReference>
<keyword evidence="9" id="KW-1185">Reference proteome</keyword>
<dbReference type="InterPro" id="IPR021109">
    <property type="entry name" value="Peptidase_aspartic_dom_sf"/>
</dbReference>
<dbReference type="InterPro" id="IPR051708">
    <property type="entry name" value="Plant_Aspart_Prot_A1"/>
</dbReference>
<protein>
    <recommendedName>
        <fullName evidence="7">Peptidase A1 domain-containing protein</fullName>
    </recommendedName>
</protein>
<dbReference type="PANTHER" id="PTHR47967">
    <property type="entry name" value="OS07G0603500 PROTEIN-RELATED"/>
    <property type="match status" value="1"/>
</dbReference>
<dbReference type="Proteomes" id="UP000595140">
    <property type="component" value="Unassembled WGS sequence"/>
</dbReference>
<dbReference type="InterPro" id="IPR032799">
    <property type="entry name" value="TAXi_C"/>
</dbReference>
<dbReference type="PROSITE" id="PS51767">
    <property type="entry name" value="PEPTIDASE_A1"/>
    <property type="match status" value="1"/>
</dbReference>
<dbReference type="OrthoDB" id="1722940at2759"/>
<evidence type="ECO:0000256" key="2">
    <source>
        <dbReference type="ARBA" id="ARBA00022670"/>
    </source>
</evidence>
<dbReference type="Gene3D" id="2.40.70.10">
    <property type="entry name" value="Acid Proteases"/>
    <property type="match status" value="2"/>
</dbReference>
<keyword evidence="3" id="KW-0064">Aspartyl protease</keyword>
<dbReference type="GO" id="GO:0005576">
    <property type="term" value="C:extracellular region"/>
    <property type="evidence" value="ECO:0007669"/>
    <property type="project" value="TreeGrafter"/>
</dbReference>
<evidence type="ECO:0000256" key="3">
    <source>
        <dbReference type="ARBA" id="ARBA00022750"/>
    </source>
</evidence>
<dbReference type="EMBL" id="OOIL02000462">
    <property type="protein sequence ID" value="VFQ65452.1"/>
    <property type="molecule type" value="Genomic_DNA"/>
</dbReference>
<dbReference type="Pfam" id="PF14543">
    <property type="entry name" value="TAXi_N"/>
    <property type="match status" value="1"/>
</dbReference>
<keyword evidence="6" id="KW-0732">Signal</keyword>
<reference evidence="8 9" key="1">
    <citation type="submission" date="2018-04" db="EMBL/GenBank/DDBJ databases">
        <authorList>
            <person name="Vogel A."/>
        </authorList>
    </citation>
    <scope>NUCLEOTIDE SEQUENCE [LARGE SCALE GENOMIC DNA]</scope>
</reference>
<name>A0A484KTT9_9ASTE</name>
<dbReference type="InterPro" id="IPR034161">
    <property type="entry name" value="Pepsin-like_plant"/>
</dbReference>
<accession>A0A484KTT9</accession>
<keyword evidence="5" id="KW-0325">Glycoprotein</keyword>
<dbReference type="CDD" id="cd05476">
    <property type="entry name" value="pepsin_A_like_plant"/>
    <property type="match status" value="1"/>
</dbReference>
<keyword evidence="4" id="KW-0378">Hydrolase</keyword>